<accession>A0A4Z2I7K4</accession>
<name>A0A4Z2I7K4_9TELE</name>
<evidence type="ECO:0000313" key="1">
    <source>
        <dbReference type="EMBL" id="TNN74026.1"/>
    </source>
</evidence>
<evidence type="ECO:0000313" key="2">
    <source>
        <dbReference type="Proteomes" id="UP000314294"/>
    </source>
</evidence>
<comment type="caution">
    <text evidence="1">The sequence shown here is derived from an EMBL/GenBank/DDBJ whole genome shotgun (WGS) entry which is preliminary data.</text>
</comment>
<gene>
    <name evidence="1" type="primary">Cask_6</name>
    <name evidence="1" type="ORF">EYF80_015667</name>
</gene>
<dbReference type="AlphaFoldDB" id="A0A4Z2I7K4"/>
<proteinExistence type="predicted"/>
<sequence>MADDDILFEDVYELCEVIGNGGRQLCCRDERAGHQTTGSHARAHIWSRLVTGGLTLAPPSSAHCKDCWARMKLFIVRYEQKLHVNPELGRLEGRSQSVIAG</sequence>
<organism evidence="1 2">
    <name type="scientific">Liparis tanakae</name>
    <name type="common">Tanaka's snailfish</name>
    <dbReference type="NCBI Taxonomy" id="230148"/>
    <lineage>
        <taxon>Eukaryota</taxon>
        <taxon>Metazoa</taxon>
        <taxon>Chordata</taxon>
        <taxon>Craniata</taxon>
        <taxon>Vertebrata</taxon>
        <taxon>Euteleostomi</taxon>
        <taxon>Actinopterygii</taxon>
        <taxon>Neopterygii</taxon>
        <taxon>Teleostei</taxon>
        <taxon>Neoteleostei</taxon>
        <taxon>Acanthomorphata</taxon>
        <taxon>Eupercaria</taxon>
        <taxon>Perciformes</taxon>
        <taxon>Cottioidei</taxon>
        <taxon>Cottales</taxon>
        <taxon>Liparidae</taxon>
        <taxon>Liparis</taxon>
    </lineage>
</organism>
<reference evidence="1 2" key="1">
    <citation type="submission" date="2019-03" db="EMBL/GenBank/DDBJ databases">
        <title>First draft genome of Liparis tanakae, snailfish: a comprehensive survey of snailfish specific genes.</title>
        <authorList>
            <person name="Kim W."/>
            <person name="Song I."/>
            <person name="Jeong J.-H."/>
            <person name="Kim D."/>
            <person name="Kim S."/>
            <person name="Ryu S."/>
            <person name="Song J.Y."/>
            <person name="Lee S.K."/>
        </authorList>
    </citation>
    <scope>NUCLEOTIDE SEQUENCE [LARGE SCALE GENOMIC DNA]</scope>
    <source>
        <tissue evidence="1">Muscle</tissue>
    </source>
</reference>
<dbReference type="Proteomes" id="UP000314294">
    <property type="component" value="Unassembled WGS sequence"/>
</dbReference>
<keyword evidence="2" id="KW-1185">Reference proteome</keyword>
<dbReference type="EMBL" id="SRLO01000118">
    <property type="protein sequence ID" value="TNN74026.1"/>
    <property type="molecule type" value="Genomic_DNA"/>
</dbReference>
<protein>
    <submittedName>
        <fullName evidence="1">Peripheral plasma membrane protein CASK</fullName>
    </submittedName>
</protein>